<reference evidence="2" key="1">
    <citation type="journal article" date="2019" name="Int. J. Syst. Evol. Microbiol.">
        <title>The Global Catalogue of Microorganisms (GCM) 10K type strain sequencing project: providing services to taxonomists for standard genome sequencing and annotation.</title>
        <authorList>
            <consortium name="The Broad Institute Genomics Platform"/>
            <consortium name="The Broad Institute Genome Sequencing Center for Infectious Disease"/>
            <person name="Wu L."/>
            <person name="Ma J."/>
        </authorList>
    </citation>
    <scope>NUCLEOTIDE SEQUENCE [LARGE SCALE GENOMIC DNA]</scope>
    <source>
        <strain evidence="2">KACC 11904</strain>
    </source>
</reference>
<sequence>MMRTIYENYRGFKVSKQEDRYNANAISNEIKFSQWKLSDVLDSIDHFIELNCSSEIQSVLPQN</sequence>
<evidence type="ECO:0000313" key="2">
    <source>
        <dbReference type="Proteomes" id="UP001596044"/>
    </source>
</evidence>
<comment type="caution">
    <text evidence="1">The sequence shown here is derived from an EMBL/GenBank/DDBJ whole genome shotgun (WGS) entry which is preliminary data.</text>
</comment>
<keyword evidence="2" id="KW-1185">Reference proteome</keyword>
<dbReference type="EMBL" id="JBHSMJ010000025">
    <property type="protein sequence ID" value="MFC5450118.1"/>
    <property type="molecule type" value="Genomic_DNA"/>
</dbReference>
<name>A0ABW0K9T9_9BACL</name>
<evidence type="ECO:0000313" key="1">
    <source>
        <dbReference type="EMBL" id="MFC5450118.1"/>
    </source>
</evidence>
<organism evidence="1 2">
    <name type="scientific">Paenibacillus aestuarii</name>
    <dbReference type="NCBI Taxonomy" id="516965"/>
    <lineage>
        <taxon>Bacteria</taxon>
        <taxon>Bacillati</taxon>
        <taxon>Bacillota</taxon>
        <taxon>Bacilli</taxon>
        <taxon>Bacillales</taxon>
        <taxon>Paenibacillaceae</taxon>
        <taxon>Paenibacillus</taxon>
    </lineage>
</organism>
<accession>A0ABW0K9T9</accession>
<dbReference type="RefSeq" id="WP_270885418.1">
    <property type="nucleotide sequence ID" value="NZ_JAQFVF010000089.1"/>
</dbReference>
<protein>
    <submittedName>
        <fullName evidence="1">Uncharacterized protein</fullName>
    </submittedName>
</protein>
<gene>
    <name evidence="1" type="ORF">ACFPOG_17860</name>
</gene>
<proteinExistence type="predicted"/>
<dbReference type="Proteomes" id="UP001596044">
    <property type="component" value="Unassembled WGS sequence"/>
</dbReference>